<evidence type="ECO:0000313" key="2">
    <source>
        <dbReference type="Proteomes" id="UP000202922"/>
    </source>
</evidence>
<reference evidence="2" key="1">
    <citation type="submission" date="2017-05" db="EMBL/GenBank/DDBJ databases">
        <authorList>
            <person name="Rodrigo-Torres L."/>
            <person name="Arahal R. D."/>
            <person name="Lucena T."/>
        </authorList>
    </citation>
    <scope>NUCLEOTIDE SEQUENCE [LARGE SCALE GENOMIC DNA]</scope>
    <source>
        <strain evidence="2">CECT 8621</strain>
    </source>
</reference>
<sequence>MPEYSKIEQEVIVLNAIWGLIDEMVNFDMYAEDWSVSWSNIQFKSSTHARLFNVLLVDFLSLPQKHYKEFPFDLDLPQQDVPKSERTYLFLLKKILEDPQLAPHNIDLDHVVDEFGGWLSGDTVIKDAWFRSLNLKIDMKIERVEALKMTGDICKHNFTRLSARAKSLQRAFERNGQDRDIDDCFIALPEFQDWFHVNSFLYQASQISEFLNRLRWAIYDYLRTEFERAYQRSPGTVGEIPRYTFDVPEKIKNELARAKYRELMNLVRKKPILPKFTVADSMKVAFASDNKKLPTKS</sequence>
<proteinExistence type="predicted"/>
<dbReference type="AlphaFoldDB" id="A0A238JZ07"/>
<keyword evidence="2" id="KW-1185">Reference proteome</keyword>
<dbReference type="Proteomes" id="UP000202922">
    <property type="component" value="Unassembled WGS sequence"/>
</dbReference>
<dbReference type="OrthoDB" id="1678715at2"/>
<gene>
    <name evidence="1" type="ORF">COL8621_01640</name>
</gene>
<name>A0A238JZ07_9RHOB</name>
<dbReference type="EMBL" id="FXYE01000001">
    <property type="protein sequence ID" value="SMX35082.1"/>
    <property type="molecule type" value="Genomic_DNA"/>
</dbReference>
<organism evidence="1 2">
    <name type="scientific">Actibacterium lipolyticum</name>
    <dbReference type="NCBI Taxonomy" id="1524263"/>
    <lineage>
        <taxon>Bacteria</taxon>
        <taxon>Pseudomonadati</taxon>
        <taxon>Pseudomonadota</taxon>
        <taxon>Alphaproteobacteria</taxon>
        <taxon>Rhodobacterales</taxon>
        <taxon>Roseobacteraceae</taxon>
        <taxon>Actibacterium</taxon>
    </lineage>
</organism>
<dbReference type="RefSeq" id="WP_093966726.1">
    <property type="nucleotide sequence ID" value="NZ_FXYE01000001.1"/>
</dbReference>
<protein>
    <submittedName>
        <fullName evidence="1">Uncharacterized protein</fullName>
    </submittedName>
</protein>
<accession>A0A238JZ07</accession>
<evidence type="ECO:0000313" key="1">
    <source>
        <dbReference type="EMBL" id="SMX35082.1"/>
    </source>
</evidence>